<name>A0A509EJ19_9HYPH</name>
<evidence type="ECO:0000313" key="3">
    <source>
        <dbReference type="Proteomes" id="UP000410984"/>
    </source>
</evidence>
<reference evidence="2 3" key="1">
    <citation type="submission" date="2019-06" db="EMBL/GenBank/DDBJ databases">
        <authorList>
            <person name="Rodrigo-Torres L."/>
            <person name="Arahal R. D."/>
            <person name="Lucena T."/>
        </authorList>
    </citation>
    <scope>NUCLEOTIDE SEQUENCE [LARGE SCALE GENOMIC DNA]</scope>
    <source>
        <strain evidence="2 3">SB0023/3</strain>
    </source>
</reference>
<accession>A0A509EJ19</accession>
<feature type="compositionally biased region" description="Polar residues" evidence="1">
    <location>
        <begin position="1"/>
        <end position="11"/>
    </location>
</feature>
<evidence type="ECO:0000256" key="1">
    <source>
        <dbReference type="SAM" id="MobiDB-lite"/>
    </source>
</evidence>
<feature type="compositionally biased region" description="Basic and acidic residues" evidence="1">
    <location>
        <begin position="18"/>
        <end position="30"/>
    </location>
</feature>
<gene>
    <name evidence="2" type="ORF">MET9862_04085</name>
</gene>
<proteinExistence type="predicted"/>
<evidence type="ECO:0000313" key="2">
    <source>
        <dbReference type="EMBL" id="VUD73469.1"/>
    </source>
</evidence>
<organism evidence="2 3">
    <name type="scientific">Methylobacterium symbioticum</name>
    <dbReference type="NCBI Taxonomy" id="2584084"/>
    <lineage>
        <taxon>Bacteria</taxon>
        <taxon>Pseudomonadati</taxon>
        <taxon>Pseudomonadota</taxon>
        <taxon>Alphaproteobacteria</taxon>
        <taxon>Hyphomicrobiales</taxon>
        <taxon>Methylobacteriaceae</taxon>
        <taxon>Methylobacterium</taxon>
    </lineage>
</organism>
<sequence>MVILSTSTPPNASGLDKMSLHAERHAHINT</sequence>
<protein>
    <submittedName>
        <fullName evidence="2">Uncharacterized protein</fullName>
    </submittedName>
</protein>
<dbReference type="EMBL" id="CABFPH010000072">
    <property type="protein sequence ID" value="VUD73469.1"/>
    <property type="molecule type" value="Genomic_DNA"/>
</dbReference>
<dbReference type="AlphaFoldDB" id="A0A509EJ19"/>
<dbReference type="Proteomes" id="UP000410984">
    <property type="component" value="Unassembled WGS sequence"/>
</dbReference>
<keyword evidence="3" id="KW-1185">Reference proteome</keyword>
<feature type="region of interest" description="Disordered" evidence="1">
    <location>
        <begin position="1"/>
        <end position="30"/>
    </location>
</feature>